<dbReference type="InterPro" id="IPR009056">
    <property type="entry name" value="Cyt_c-like_dom"/>
</dbReference>
<evidence type="ECO:0000256" key="6">
    <source>
        <dbReference type="PROSITE-ProRule" id="PRU00433"/>
    </source>
</evidence>
<evidence type="ECO:0000256" key="2">
    <source>
        <dbReference type="ARBA" id="ARBA00022617"/>
    </source>
</evidence>
<reference evidence="9 10" key="1">
    <citation type="submission" date="2020-06" db="EMBL/GenBank/DDBJ databases">
        <title>Interaction of electrochemicaly active bacteria, Geobacter bremensis R4 on different carbon anode.</title>
        <authorList>
            <person name="Meng L."/>
            <person name="Yoshida N."/>
        </authorList>
    </citation>
    <scope>NUCLEOTIDE SEQUENCE [LARGE SCALE GENOMIC DNA]</scope>
    <source>
        <strain evidence="9 10">R4</strain>
    </source>
</reference>
<evidence type="ECO:0000256" key="3">
    <source>
        <dbReference type="ARBA" id="ARBA00022723"/>
    </source>
</evidence>
<protein>
    <recommendedName>
        <fullName evidence="8">Cytochrome c domain-containing protein</fullName>
    </recommendedName>
</protein>
<keyword evidence="3 6" id="KW-0479">Metal-binding</keyword>
<accession>A0A6S6LWV9</accession>
<sequence>MNRSLYLIPLLLLPLWASSCSKGEEQDKAPQGRKSIPFPERLTGEPLFNEYCLSCHKVRGKGGSMGPDLTAVADRRDPRFIEQAIREPSTLFPGTVMPPFDRFSKKEIDSLVDYLWSLK</sequence>
<evidence type="ECO:0000256" key="7">
    <source>
        <dbReference type="SAM" id="SignalP"/>
    </source>
</evidence>
<keyword evidence="7" id="KW-0732">Signal</keyword>
<dbReference type="RefSeq" id="WP_185244398.1">
    <property type="nucleotide sequence ID" value="NZ_AP023213.1"/>
</dbReference>
<dbReference type="InterPro" id="IPR051811">
    <property type="entry name" value="Cytochrome_c550/c551-like"/>
</dbReference>
<dbReference type="Pfam" id="PF13442">
    <property type="entry name" value="Cytochrome_CBB3"/>
    <property type="match status" value="1"/>
</dbReference>
<feature type="domain" description="Cytochrome c" evidence="8">
    <location>
        <begin position="39"/>
        <end position="119"/>
    </location>
</feature>
<evidence type="ECO:0000259" key="8">
    <source>
        <dbReference type="PROSITE" id="PS51007"/>
    </source>
</evidence>
<dbReference type="KEGG" id="gbn:GEOBRER4_08730"/>
<dbReference type="PROSITE" id="PS51007">
    <property type="entry name" value="CYTC"/>
    <property type="match status" value="1"/>
</dbReference>
<feature type="chain" id="PRO_5027634708" description="Cytochrome c domain-containing protein" evidence="7">
    <location>
        <begin position="23"/>
        <end position="119"/>
    </location>
</feature>
<dbReference type="GO" id="GO:0020037">
    <property type="term" value="F:heme binding"/>
    <property type="evidence" value="ECO:0007669"/>
    <property type="project" value="InterPro"/>
</dbReference>
<feature type="signal peptide" evidence="7">
    <location>
        <begin position="1"/>
        <end position="22"/>
    </location>
</feature>
<dbReference type="GO" id="GO:0046872">
    <property type="term" value="F:metal ion binding"/>
    <property type="evidence" value="ECO:0007669"/>
    <property type="project" value="UniProtKB-KW"/>
</dbReference>
<dbReference type="AlphaFoldDB" id="A0A6S6LWV9"/>
<dbReference type="PANTHER" id="PTHR37823:SF1">
    <property type="entry name" value="CYTOCHROME C-553-LIKE"/>
    <property type="match status" value="1"/>
</dbReference>
<proteinExistence type="predicted"/>
<dbReference type="SUPFAM" id="SSF46626">
    <property type="entry name" value="Cytochrome c"/>
    <property type="match status" value="1"/>
</dbReference>
<dbReference type="EMBL" id="AP023213">
    <property type="protein sequence ID" value="BCG46123.1"/>
    <property type="molecule type" value="Genomic_DNA"/>
</dbReference>
<evidence type="ECO:0000256" key="1">
    <source>
        <dbReference type="ARBA" id="ARBA00022448"/>
    </source>
</evidence>
<keyword evidence="5 6" id="KW-0408">Iron</keyword>
<keyword evidence="4" id="KW-0249">Electron transport</keyword>
<organism evidence="9 10">
    <name type="scientific">Citrifermentans bremense</name>
    <dbReference type="NCBI Taxonomy" id="60035"/>
    <lineage>
        <taxon>Bacteria</taxon>
        <taxon>Pseudomonadati</taxon>
        <taxon>Thermodesulfobacteriota</taxon>
        <taxon>Desulfuromonadia</taxon>
        <taxon>Geobacterales</taxon>
        <taxon>Geobacteraceae</taxon>
        <taxon>Citrifermentans</taxon>
    </lineage>
</organism>
<evidence type="ECO:0000256" key="5">
    <source>
        <dbReference type="ARBA" id="ARBA00023004"/>
    </source>
</evidence>
<dbReference type="InterPro" id="IPR036909">
    <property type="entry name" value="Cyt_c-like_dom_sf"/>
</dbReference>
<evidence type="ECO:0000313" key="10">
    <source>
        <dbReference type="Proteomes" id="UP000515472"/>
    </source>
</evidence>
<keyword evidence="10" id="KW-1185">Reference proteome</keyword>
<dbReference type="GO" id="GO:0009055">
    <property type="term" value="F:electron transfer activity"/>
    <property type="evidence" value="ECO:0007669"/>
    <property type="project" value="InterPro"/>
</dbReference>
<dbReference type="PANTHER" id="PTHR37823">
    <property type="entry name" value="CYTOCHROME C-553-LIKE"/>
    <property type="match status" value="1"/>
</dbReference>
<dbReference type="PROSITE" id="PS51257">
    <property type="entry name" value="PROKAR_LIPOPROTEIN"/>
    <property type="match status" value="1"/>
</dbReference>
<dbReference type="Gene3D" id="1.10.760.10">
    <property type="entry name" value="Cytochrome c-like domain"/>
    <property type="match status" value="1"/>
</dbReference>
<keyword evidence="2 6" id="KW-0349">Heme</keyword>
<keyword evidence="1" id="KW-0813">Transport</keyword>
<evidence type="ECO:0000256" key="4">
    <source>
        <dbReference type="ARBA" id="ARBA00022982"/>
    </source>
</evidence>
<gene>
    <name evidence="9" type="ORF">GEOBRER4_n0906</name>
</gene>
<dbReference type="Proteomes" id="UP000515472">
    <property type="component" value="Chromosome"/>
</dbReference>
<name>A0A6S6LWV9_9BACT</name>
<evidence type="ECO:0000313" key="9">
    <source>
        <dbReference type="EMBL" id="BCG46123.1"/>
    </source>
</evidence>